<evidence type="ECO:0000256" key="1">
    <source>
        <dbReference type="SAM" id="Phobius"/>
    </source>
</evidence>
<keyword evidence="1" id="KW-0812">Transmembrane</keyword>
<keyword evidence="1" id="KW-1133">Transmembrane helix</keyword>
<proteinExistence type="predicted"/>
<gene>
    <name evidence="2" type="ORF">PG991_009493</name>
</gene>
<dbReference type="EMBL" id="JAQQWI010000014">
    <property type="protein sequence ID" value="KAK8013222.1"/>
    <property type="molecule type" value="Genomic_DNA"/>
</dbReference>
<feature type="transmembrane region" description="Helical" evidence="1">
    <location>
        <begin position="20"/>
        <end position="40"/>
    </location>
</feature>
<feature type="transmembrane region" description="Helical" evidence="1">
    <location>
        <begin position="119"/>
        <end position="139"/>
    </location>
</feature>
<sequence>MSPPDYPHRDYQSWDARRVFKYILVILLICSIIAAPIAISQHNIDREAARAAAMESTMRFAPKLNGSLSTNGTSMFVSRVNRAAHVRYPRDGTGVRFITYPSHGKDGTQTSGAAAGSGYLSWGALELVAVAAAVVALAWDMFLMG</sequence>
<keyword evidence="3" id="KW-1185">Reference proteome</keyword>
<evidence type="ECO:0008006" key="4">
    <source>
        <dbReference type="Google" id="ProtNLM"/>
    </source>
</evidence>
<dbReference type="Proteomes" id="UP001396898">
    <property type="component" value="Unassembled WGS sequence"/>
</dbReference>
<accession>A0ABR1RJU2</accession>
<evidence type="ECO:0000313" key="3">
    <source>
        <dbReference type="Proteomes" id="UP001396898"/>
    </source>
</evidence>
<protein>
    <recommendedName>
        <fullName evidence="4">DUF3592 domain-containing protein</fullName>
    </recommendedName>
</protein>
<keyword evidence="1" id="KW-0472">Membrane</keyword>
<organism evidence="2 3">
    <name type="scientific">Apiospora marii</name>
    <dbReference type="NCBI Taxonomy" id="335849"/>
    <lineage>
        <taxon>Eukaryota</taxon>
        <taxon>Fungi</taxon>
        <taxon>Dikarya</taxon>
        <taxon>Ascomycota</taxon>
        <taxon>Pezizomycotina</taxon>
        <taxon>Sordariomycetes</taxon>
        <taxon>Xylariomycetidae</taxon>
        <taxon>Amphisphaeriales</taxon>
        <taxon>Apiosporaceae</taxon>
        <taxon>Apiospora</taxon>
    </lineage>
</organism>
<comment type="caution">
    <text evidence="2">The sequence shown here is derived from an EMBL/GenBank/DDBJ whole genome shotgun (WGS) entry which is preliminary data.</text>
</comment>
<name>A0ABR1RJU2_9PEZI</name>
<evidence type="ECO:0000313" key="2">
    <source>
        <dbReference type="EMBL" id="KAK8013222.1"/>
    </source>
</evidence>
<reference evidence="2 3" key="1">
    <citation type="submission" date="2023-01" db="EMBL/GenBank/DDBJ databases">
        <title>Analysis of 21 Apiospora genomes using comparative genomics revels a genus with tremendous synthesis potential of carbohydrate active enzymes and secondary metabolites.</title>
        <authorList>
            <person name="Sorensen T."/>
        </authorList>
    </citation>
    <scope>NUCLEOTIDE SEQUENCE [LARGE SCALE GENOMIC DNA]</scope>
    <source>
        <strain evidence="2 3">CBS 20057</strain>
    </source>
</reference>